<accession>A0A0A9G3B1</accession>
<reference evidence="2" key="1">
    <citation type="submission" date="2014-09" db="EMBL/GenBank/DDBJ databases">
        <authorList>
            <person name="Magalhaes I.L.F."/>
            <person name="Oliveira U."/>
            <person name="Santos F.R."/>
            <person name="Vidigal T.H.D.A."/>
            <person name="Brescovit A.D."/>
            <person name="Santos A.J."/>
        </authorList>
    </citation>
    <scope>NUCLEOTIDE SEQUENCE</scope>
    <source>
        <tissue evidence="2">Shoot tissue taken approximately 20 cm above the soil surface</tissue>
    </source>
</reference>
<protein>
    <submittedName>
        <fullName evidence="2">Uncharacterized protein</fullName>
    </submittedName>
</protein>
<feature type="transmembrane region" description="Helical" evidence="1">
    <location>
        <begin position="12"/>
        <end position="30"/>
    </location>
</feature>
<dbReference type="EMBL" id="GBRH01178894">
    <property type="protein sequence ID" value="JAE19002.1"/>
    <property type="molecule type" value="Transcribed_RNA"/>
</dbReference>
<sequence>MQLCLSKLDIFPVILICMVLSIPPCIAPYFPGHNLPTSKHSQG</sequence>
<keyword evidence="1" id="KW-0812">Transmembrane</keyword>
<reference evidence="2" key="2">
    <citation type="journal article" date="2015" name="Data Brief">
        <title>Shoot transcriptome of the giant reed, Arundo donax.</title>
        <authorList>
            <person name="Barrero R.A."/>
            <person name="Guerrero F.D."/>
            <person name="Moolhuijzen P."/>
            <person name="Goolsby J.A."/>
            <person name="Tidwell J."/>
            <person name="Bellgard S.E."/>
            <person name="Bellgard M.I."/>
        </authorList>
    </citation>
    <scope>NUCLEOTIDE SEQUENCE</scope>
    <source>
        <tissue evidence="2">Shoot tissue taken approximately 20 cm above the soil surface</tissue>
    </source>
</reference>
<dbReference type="AlphaFoldDB" id="A0A0A9G3B1"/>
<evidence type="ECO:0000256" key="1">
    <source>
        <dbReference type="SAM" id="Phobius"/>
    </source>
</evidence>
<keyword evidence="1" id="KW-1133">Transmembrane helix</keyword>
<name>A0A0A9G3B1_ARUDO</name>
<evidence type="ECO:0000313" key="2">
    <source>
        <dbReference type="EMBL" id="JAE19002.1"/>
    </source>
</evidence>
<proteinExistence type="predicted"/>
<keyword evidence="1" id="KW-0472">Membrane</keyword>
<organism evidence="2">
    <name type="scientific">Arundo donax</name>
    <name type="common">Giant reed</name>
    <name type="synonym">Donax arundinaceus</name>
    <dbReference type="NCBI Taxonomy" id="35708"/>
    <lineage>
        <taxon>Eukaryota</taxon>
        <taxon>Viridiplantae</taxon>
        <taxon>Streptophyta</taxon>
        <taxon>Embryophyta</taxon>
        <taxon>Tracheophyta</taxon>
        <taxon>Spermatophyta</taxon>
        <taxon>Magnoliopsida</taxon>
        <taxon>Liliopsida</taxon>
        <taxon>Poales</taxon>
        <taxon>Poaceae</taxon>
        <taxon>PACMAD clade</taxon>
        <taxon>Arundinoideae</taxon>
        <taxon>Arundineae</taxon>
        <taxon>Arundo</taxon>
    </lineage>
</organism>